<organism evidence="2 3">
    <name type="scientific">Amycolatopsis carbonis</name>
    <dbReference type="NCBI Taxonomy" id="715471"/>
    <lineage>
        <taxon>Bacteria</taxon>
        <taxon>Bacillati</taxon>
        <taxon>Actinomycetota</taxon>
        <taxon>Actinomycetes</taxon>
        <taxon>Pseudonocardiales</taxon>
        <taxon>Pseudonocardiaceae</taxon>
        <taxon>Amycolatopsis</taxon>
    </lineage>
</organism>
<reference evidence="2 3" key="1">
    <citation type="submission" date="2023-06" db="EMBL/GenBank/DDBJ databases">
        <authorList>
            <person name="Oyuntsetseg B."/>
            <person name="Kim S.B."/>
        </authorList>
    </citation>
    <scope>NUCLEOTIDE SEQUENCE [LARGE SCALE GENOMIC DNA]</scope>
    <source>
        <strain evidence="2 3">2-15</strain>
    </source>
</reference>
<dbReference type="EMBL" id="CP127294">
    <property type="protein sequence ID" value="WIX76736.1"/>
    <property type="molecule type" value="Genomic_DNA"/>
</dbReference>
<accession>A0A9Y2MSK7</accession>
<keyword evidence="1" id="KW-1133">Transmembrane helix</keyword>
<keyword evidence="1" id="KW-0472">Membrane</keyword>
<keyword evidence="3" id="KW-1185">Reference proteome</keyword>
<feature type="transmembrane region" description="Helical" evidence="1">
    <location>
        <begin position="39"/>
        <end position="61"/>
    </location>
</feature>
<name>A0A9Y2MSK7_9PSEU</name>
<evidence type="ECO:0000313" key="2">
    <source>
        <dbReference type="EMBL" id="WIX76736.1"/>
    </source>
</evidence>
<evidence type="ECO:0000313" key="3">
    <source>
        <dbReference type="Proteomes" id="UP001236014"/>
    </source>
</evidence>
<dbReference type="Proteomes" id="UP001236014">
    <property type="component" value="Chromosome"/>
</dbReference>
<sequence>MHWTGVEYEVLPEWPRTRPNITITPPGSSVNWVKQGIAVWLWSIVIAIVVAILAAVGGSRFNILARLNGLPRLPINEGPLTVVGIIAALVAFAAALVGAILGGLAAMRYHRKIDRISSER</sequence>
<dbReference type="RefSeq" id="WP_285967484.1">
    <property type="nucleotide sequence ID" value="NZ_CP127294.1"/>
</dbReference>
<gene>
    <name evidence="2" type="ORF">QRX50_35600</name>
</gene>
<dbReference type="KEGG" id="acab:QRX50_35600"/>
<feature type="transmembrane region" description="Helical" evidence="1">
    <location>
        <begin position="81"/>
        <end position="107"/>
    </location>
</feature>
<protein>
    <submittedName>
        <fullName evidence="2">Uncharacterized protein</fullName>
    </submittedName>
</protein>
<dbReference type="AlphaFoldDB" id="A0A9Y2MSK7"/>
<keyword evidence="1" id="KW-0812">Transmembrane</keyword>
<proteinExistence type="predicted"/>
<evidence type="ECO:0000256" key="1">
    <source>
        <dbReference type="SAM" id="Phobius"/>
    </source>
</evidence>